<organism evidence="2 3">
    <name type="scientific">Ceratodon purpureus</name>
    <name type="common">Fire moss</name>
    <name type="synonym">Dicranum purpureum</name>
    <dbReference type="NCBI Taxonomy" id="3225"/>
    <lineage>
        <taxon>Eukaryota</taxon>
        <taxon>Viridiplantae</taxon>
        <taxon>Streptophyta</taxon>
        <taxon>Embryophyta</taxon>
        <taxon>Bryophyta</taxon>
        <taxon>Bryophytina</taxon>
        <taxon>Bryopsida</taxon>
        <taxon>Dicranidae</taxon>
        <taxon>Pseudoditrichales</taxon>
        <taxon>Ditrichaceae</taxon>
        <taxon>Ceratodon</taxon>
    </lineage>
</organism>
<keyword evidence="3" id="KW-1185">Reference proteome</keyword>
<protein>
    <submittedName>
        <fullName evidence="2">Uncharacterized protein</fullName>
    </submittedName>
</protein>
<feature type="region of interest" description="Disordered" evidence="1">
    <location>
        <begin position="113"/>
        <end position="167"/>
    </location>
</feature>
<dbReference type="EMBL" id="CM026432">
    <property type="protein sequence ID" value="KAG0556417.1"/>
    <property type="molecule type" value="Genomic_DNA"/>
</dbReference>
<reference evidence="2 3" key="1">
    <citation type="submission" date="2020-06" db="EMBL/GenBank/DDBJ databases">
        <title>WGS assembly of Ceratodon purpureus strain R40.</title>
        <authorList>
            <person name="Carey S.B."/>
            <person name="Jenkins J."/>
            <person name="Shu S."/>
            <person name="Lovell J.T."/>
            <person name="Sreedasyam A."/>
            <person name="Maumus F."/>
            <person name="Tiley G.P."/>
            <person name="Fernandez-Pozo N."/>
            <person name="Barry K."/>
            <person name="Chen C."/>
            <person name="Wang M."/>
            <person name="Lipzen A."/>
            <person name="Daum C."/>
            <person name="Saski C.A."/>
            <person name="Payton A.C."/>
            <person name="Mcbreen J.C."/>
            <person name="Conrad R.E."/>
            <person name="Kollar L.M."/>
            <person name="Olsson S."/>
            <person name="Huttunen S."/>
            <person name="Landis J.B."/>
            <person name="Wickett N.J."/>
            <person name="Johnson M.G."/>
            <person name="Rensing S.A."/>
            <person name="Grimwood J."/>
            <person name="Schmutz J."/>
            <person name="Mcdaniel S.F."/>
        </authorList>
    </citation>
    <scope>NUCLEOTIDE SEQUENCE [LARGE SCALE GENOMIC DNA]</scope>
    <source>
        <strain evidence="2 3">R40</strain>
    </source>
</reference>
<accession>A0A8T0GD18</accession>
<feature type="region of interest" description="Disordered" evidence="1">
    <location>
        <begin position="422"/>
        <end position="466"/>
    </location>
</feature>
<feature type="compositionally biased region" description="Basic and acidic residues" evidence="1">
    <location>
        <begin position="142"/>
        <end position="156"/>
    </location>
</feature>
<name>A0A8T0GD18_CERPU</name>
<sequence length="466" mass="51379">MVISLNPSSSSTGDYGGSYNHAAAQEVNYVVNKDHENWSWMQGTRTDDTAVNAAAEGEYYYEDDRVNYEAEYSYSCESSEPVATREGASTSGYGHRRVRSAFGGHTGFLLEDDQVRRSESVEEDKPAKVKAGKPKTKKGVRRQFEHLQEPSLDTHSDPGYGDDSYETSDYARSQSIDLVSSWLQDASIEEHCDDASEAPQRTHAPPARRPPPRRHSYGAEMVARSASLPNQNAGGHYDRFETYPAGVQYNDNVPPHDPAYEYPYYPEAHYEDNQLAVYHDSSVSTAPGSVYRLEQKPLDKAFKLVKTKAVGFANVSKTAAVNLKQKSKEFYELAVPVMKPILDAVIEESRDQLMGPGRGNDDAYRFNRPNSAELDRMATPYVPAVGRGRAGRAPMPRPMHRAPMMRPGMPAGQRPPMRPGMRPGMPPPQGAVPPMAVSAAPGQGVAMRGQPRPRGRARPVGPTGPY</sequence>
<evidence type="ECO:0000313" key="2">
    <source>
        <dbReference type="EMBL" id="KAG0556417.1"/>
    </source>
</evidence>
<feature type="region of interest" description="Disordered" evidence="1">
    <location>
        <begin position="191"/>
        <end position="215"/>
    </location>
</feature>
<evidence type="ECO:0000313" key="3">
    <source>
        <dbReference type="Proteomes" id="UP000822688"/>
    </source>
</evidence>
<comment type="caution">
    <text evidence="2">The sequence shown here is derived from an EMBL/GenBank/DDBJ whole genome shotgun (WGS) entry which is preliminary data.</text>
</comment>
<feature type="region of interest" description="Disordered" evidence="1">
    <location>
        <begin position="384"/>
        <end position="408"/>
    </location>
</feature>
<gene>
    <name evidence="2" type="ORF">KC19_11G052000</name>
</gene>
<proteinExistence type="predicted"/>
<dbReference type="Proteomes" id="UP000822688">
    <property type="component" value="Chromosome 11"/>
</dbReference>
<feature type="compositionally biased region" description="Basic residues" evidence="1">
    <location>
        <begin position="128"/>
        <end position="141"/>
    </location>
</feature>
<evidence type="ECO:0000256" key="1">
    <source>
        <dbReference type="SAM" id="MobiDB-lite"/>
    </source>
</evidence>
<dbReference type="AlphaFoldDB" id="A0A8T0GD18"/>
<feature type="compositionally biased region" description="Basic and acidic residues" evidence="1">
    <location>
        <begin position="113"/>
        <end position="127"/>
    </location>
</feature>